<dbReference type="GO" id="GO:0005829">
    <property type="term" value="C:cytosol"/>
    <property type="evidence" value="ECO:0007669"/>
    <property type="project" value="TreeGrafter"/>
</dbReference>
<dbReference type="NCBIfam" id="NF001299">
    <property type="entry name" value="PRK00241.1"/>
    <property type="match status" value="1"/>
</dbReference>
<evidence type="ECO:0000256" key="7">
    <source>
        <dbReference type="ARBA" id="ARBA00022842"/>
    </source>
</evidence>
<accession>A0A9D1HYQ2</accession>
<dbReference type="Gene3D" id="3.90.79.20">
    <property type="match status" value="1"/>
</dbReference>
<dbReference type="PANTHER" id="PTHR42904:SF6">
    <property type="entry name" value="NAD-CAPPED RNA HYDROLASE NUDT12"/>
    <property type="match status" value="1"/>
</dbReference>
<reference evidence="11" key="1">
    <citation type="submission" date="2020-10" db="EMBL/GenBank/DDBJ databases">
        <authorList>
            <person name="Gilroy R."/>
        </authorList>
    </citation>
    <scope>NUCLEOTIDE SEQUENCE</scope>
    <source>
        <strain evidence="11">ChiHjej12B11-29160</strain>
    </source>
</reference>
<sequence>MIQDIQPHRYSHEYLHDAPGEEDFVLAFKGREVLASLSADNRITYPQVKDMAVADPQSLVRLFTVDDQTYYLWYATEPPTPCDPFEWISVAAFRDAHPMWECFAGITGLHLWGWYNSNRFCGKCGHPMRLFAPERAMECPECGFLSFPRISPAVIVGLTDGHDRIVMSRYAGRDYKDVALLAGFIEIGETPEDAVRREVMEEVGLEVKNIRYAGSQPWGMDGDLLLGYYADVTGDSEISSIDTDELAVARWVDRAEISPVPNTRTLTYDMIERFRCGKETPRQ</sequence>
<evidence type="ECO:0000256" key="9">
    <source>
        <dbReference type="ARBA" id="ARBA00023679"/>
    </source>
</evidence>
<dbReference type="InterPro" id="IPR000086">
    <property type="entry name" value="NUDIX_hydrolase_dom"/>
</dbReference>
<evidence type="ECO:0000313" key="11">
    <source>
        <dbReference type="EMBL" id="HIU24033.1"/>
    </source>
</evidence>
<dbReference type="GO" id="GO:0046872">
    <property type="term" value="F:metal ion binding"/>
    <property type="evidence" value="ECO:0007669"/>
    <property type="project" value="UniProtKB-KW"/>
</dbReference>
<evidence type="ECO:0000256" key="4">
    <source>
        <dbReference type="ARBA" id="ARBA00012381"/>
    </source>
</evidence>
<evidence type="ECO:0000256" key="1">
    <source>
        <dbReference type="ARBA" id="ARBA00001946"/>
    </source>
</evidence>
<keyword evidence="8" id="KW-0520">NAD</keyword>
<evidence type="ECO:0000256" key="5">
    <source>
        <dbReference type="ARBA" id="ARBA00022723"/>
    </source>
</evidence>
<dbReference type="PANTHER" id="PTHR42904">
    <property type="entry name" value="NUDIX HYDROLASE, NUDC SUBFAMILY"/>
    <property type="match status" value="1"/>
</dbReference>
<dbReference type="InterPro" id="IPR049734">
    <property type="entry name" value="NudC-like_C"/>
</dbReference>
<evidence type="ECO:0000256" key="6">
    <source>
        <dbReference type="ARBA" id="ARBA00022801"/>
    </source>
</evidence>
<dbReference type="EC" id="3.6.1.22" evidence="4"/>
<organism evidence="11 12">
    <name type="scientific">Candidatus Coprovicinus avistercoris</name>
    <dbReference type="NCBI Taxonomy" id="2840754"/>
    <lineage>
        <taxon>Bacteria</taxon>
        <taxon>Bacillati</taxon>
        <taxon>Actinomycetota</taxon>
        <taxon>Coriobacteriia</taxon>
        <taxon>Coriobacteriales</taxon>
        <taxon>Coriobacteriaceae</taxon>
        <taxon>Coriobacteriaceae incertae sedis</taxon>
        <taxon>Candidatus Coprovicinus</taxon>
    </lineage>
</organism>
<evidence type="ECO:0000259" key="10">
    <source>
        <dbReference type="PROSITE" id="PS51462"/>
    </source>
</evidence>
<keyword evidence="7" id="KW-0460">Magnesium</keyword>
<dbReference type="Gene3D" id="3.90.79.10">
    <property type="entry name" value="Nucleoside Triphosphate Pyrophosphohydrolase"/>
    <property type="match status" value="1"/>
</dbReference>
<gene>
    <name evidence="11" type="primary">nudC</name>
    <name evidence="11" type="ORF">IAD17_03845</name>
</gene>
<dbReference type="GO" id="GO:0019677">
    <property type="term" value="P:NAD+ catabolic process"/>
    <property type="evidence" value="ECO:0007669"/>
    <property type="project" value="TreeGrafter"/>
</dbReference>
<dbReference type="Pfam" id="PF00293">
    <property type="entry name" value="NUDIX"/>
    <property type="match status" value="1"/>
</dbReference>
<proteinExistence type="inferred from homology"/>
<dbReference type="InterPro" id="IPR015797">
    <property type="entry name" value="NUDIX_hydrolase-like_dom_sf"/>
</dbReference>
<evidence type="ECO:0000256" key="2">
    <source>
        <dbReference type="ARBA" id="ARBA00001947"/>
    </source>
</evidence>
<reference evidence="11" key="2">
    <citation type="journal article" date="2021" name="PeerJ">
        <title>Extensive microbial diversity within the chicken gut microbiome revealed by metagenomics and culture.</title>
        <authorList>
            <person name="Gilroy R."/>
            <person name="Ravi A."/>
            <person name="Getino M."/>
            <person name="Pursley I."/>
            <person name="Horton D.L."/>
            <person name="Alikhan N.F."/>
            <person name="Baker D."/>
            <person name="Gharbi K."/>
            <person name="Hall N."/>
            <person name="Watson M."/>
            <person name="Adriaenssens E.M."/>
            <person name="Foster-Nyarko E."/>
            <person name="Jarju S."/>
            <person name="Secka A."/>
            <person name="Antonio M."/>
            <person name="Oren A."/>
            <person name="Chaudhuri R.R."/>
            <person name="La Ragione R."/>
            <person name="Hildebrand F."/>
            <person name="Pallen M.J."/>
        </authorList>
    </citation>
    <scope>NUCLEOTIDE SEQUENCE</scope>
    <source>
        <strain evidence="11">ChiHjej12B11-29160</strain>
    </source>
</reference>
<dbReference type="SUPFAM" id="SSF55811">
    <property type="entry name" value="Nudix"/>
    <property type="match status" value="1"/>
</dbReference>
<comment type="cofactor">
    <cofactor evidence="2">
        <name>Zn(2+)</name>
        <dbReference type="ChEBI" id="CHEBI:29105"/>
    </cofactor>
</comment>
<feature type="domain" description="Nudix hydrolase" evidence="10">
    <location>
        <begin position="148"/>
        <end position="276"/>
    </location>
</feature>
<evidence type="ECO:0000256" key="3">
    <source>
        <dbReference type="ARBA" id="ARBA00009595"/>
    </source>
</evidence>
<comment type="similarity">
    <text evidence="3">Belongs to the Nudix hydrolase family. NudC subfamily.</text>
</comment>
<dbReference type="GO" id="GO:0035529">
    <property type="term" value="F:NADH pyrophosphatase activity"/>
    <property type="evidence" value="ECO:0007669"/>
    <property type="project" value="TreeGrafter"/>
</dbReference>
<keyword evidence="5" id="KW-0479">Metal-binding</keyword>
<dbReference type="Proteomes" id="UP000824078">
    <property type="component" value="Unassembled WGS sequence"/>
</dbReference>
<dbReference type="PROSITE" id="PS00893">
    <property type="entry name" value="NUDIX_BOX"/>
    <property type="match status" value="1"/>
</dbReference>
<dbReference type="Pfam" id="PF09297">
    <property type="entry name" value="Zn_ribbon_NUD"/>
    <property type="match status" value="1"/>
</dbReference>
<protein>
    <recommendedName>
        <fullName evidence="4">NAD(+) diphosphatase</fullName>
        <ecNumber evidence="4">3.6.1.22</ecNumber>
    </recommendedName>
</protein>
<dbReference type="EMBL" id="DVMQ01000013">
    <property type="protein sequence ID" value="HIU24033.1"/>
    <property type="molecule type" value="Genomic_DNA"/>
</dbReference>
<evidence type="ECO:0000313" key="12">
    <source>
        <dbReference type="Proteomes" id="UP000824078"/>
    </source>
</evidence>
<dbReference type="AlphaFoldDB" id="A0A9D1HYQ2"/>
<evidence type="ECO:0000256" key="8">
    <source>
        <dbReference type="ARBA" id="ARBA00023027"/>
    </source>
</evidence>
<dbReference type="InterPro" id="IPR050241">
    <property type="entry name" value="NAD-cap_RNA_hydrolase_NudC"/>
</dbReference>
<dbReference type="InterPro" id="IPR020084">
    <property type="entry name" value="NUDIX_hydrolase_CS"/>
</dbReference>
<comment type="caution">
    <text evidence="11">The sequence shown here is derived from an EMBL/GenBank/DDBJ whole genome shotgun (WGS) entry which is preliminary data.</text>
</comment>
<dbReference type="PROSITE" id="PS51462">
    <property type="entry name" value="NUDIX"/>
    <property type="match status" value="1"/>
</dbReference>
<dbReference type="GO" id="GO:0006742">
    <property type="term" value="P:NADP+ catabolic process"/>
    <property type="evidence" value="ECO:0007669"/>
    <property type="project" value="TreeGrafter"/>
</dbReference>
<comment type="catalytic activity">
    <reaction evidence="9">
        <text>a 5'-end NAD(+)-phospho-ribonucleoside in mRNA + H2O = a 5'-end phospho-adenosine-phospho-ribonucleoside in mRNA + beta-nicotinamide D-ribonucleotide + 2 H(+)</text>
        <dbReference type="Rhea" id="RHEA:60876"/>
        <dbReference type="Rhea" id="RHEA-COMP:15698"/>
        <dbReference type="Rhea" id="RHEA-COMP:15719"/>
        <dbReference type="ChEBI" id="CHEBI:14649"/>
        <dbReference type="ChEBI" id="CHEBI:15377"/>
        <dbReference type="ChEBI" id="CHEBI:15378"/>
        <dbReference type="ChEBI" id="CHEBI:144029"/>
        <dbReference type="ChEBI" id="CHEBI:144051"/>
    </reaction>
    <physiologicalReaction direction="left-to-right" evidence="9">
        <dbReference type="Rhea" id="RHEA:60877"/>
    </physiologicalReaction>
</comment>
<name>A0A9D1HYQ2_9ACTN</name>
<dbReference type="InterPro" id="IPR015376">
    <property type="entry name" value="Znr_NADH_PPase"/>
</dbReference>
<dbReference type="CDD" id="cd03429">
    <property type="entry name" value="NUDIX_NADH_pyrophosphatase_Nudt13"/>
    <property type="match status" value="1"/>
</dbReference>
<comment type="cofactor">
    <cofactor evidence="1">
        <name>Mg(2+)</name>
        <dbReference type="ChEBI" id="CHEBI:18420"/>
    </cofactor>
</comment>
<keyword evidence="6 11" id="KW-0378">Hydrolase</keyword>